<dbReference type="InterPro" id="IPR004448">
    <property type="entry name" value="Nitrate_reductase_NapE"/>
</dbReference>
<reference evidence="2 3" key="1">
    <citation type="submission" date="2020-06" db="EMBL/GenBank/DDBJ databases">
        <title>Rhizobium sp.nov. isolated from the tomato plant.</title>
        <authorList>
            <person name="Thin K.K."/>
            <person name="Zhang X."/>
            <person name="He S."/>
        </authorList>
    </citation>
    <scope>NUCLEOTIDE SEQUENCE [LARGE SCALE GENOMIC DNA]</scope>
    <source>
        <strain evidence="2 3">DBTS2</strain>
    </source>
</reference>
<keyword evidence="1" id="KW-1133">Transmembrane helix</keyword>
<keyword evidence="1" id="KW-0812">Transmembrane</keyword>
<gene>
    <name evidence="2" type="primary">napE</name>
    <name evidence="2" type="ORF">HV823_25395</name>
</gene>
<accession>A0ABX2QL82</accession>
<dbReference type="NCBIfam" id="TIGR02973">
    <property type="entry name" value="nitrate_rd_NapE"/>
    <property type="match status" value="1"/>
</dbReference>
<keyword evidence="1" id="KW-0472">Membrane</keyword>
<evidence type="ECO:0000256" key="1">
    <source>
        <dbReference type="SAM" id="Phobius"/>
    </source>
</evidence>
<keyword evidence="3" id="KW-1185">Reference proteome</keyword>
<protein>
    <submittedName>
        <fullName evidence="2">Periplasmic nitrate reductase, NapE protein</fullName>
    </submittedName>
</protein>
<organism evidence="2 3">
    <name type="scientific">Mycoplana rhizolycopersici</name>
    <dbReference type="NCBI Taxonomy" id="2746702"/>
    <lineage>
        <taxon>Bacteria</taxon>
        <taxon>Pseudomonadati</taxon>
        <taxon>Pseudomonadota</taxon>
        <taxon>Alphaproteobacteria</taxon>
        <taxon>Hyphomicrobiales</taxon>
        <taxon>Rhizobiaceae</taxon>
        <taxon>Mycoplana</taxon>
    </lineage>
</organism>
<comment type="caution">
    <text evidence="2">The sequence shown here is derived from an EMBL/GenBank/DDBJ whole genome shotgun (WGS) entry which is preliminary data.</text>
</comment>
<evidence type="ECO:0000313" key="3">
    <source>
        <dbReference type="Proteomes" id="UP000659172"/>
    </source>
</evidence>
<proteinExistence type="predicted"/>
<dbReference type="EMBL" id="JABXYK010000029">
    <property type="protein sequence ID" value="NVP58572.1"/>
    <property type="molecule type" value="Genomic_DNA"/>
</dbReference>
<dbReference type="InterPro" id="IPR010649">
    <property type="entry name" value="NapE_TorE"/>
</dbReference>
<dbReference type="Pfam" id="PF06796">
    <property type="entry name" value="NapE"/>
    <property type="match status" value="1"/>
</dbReference>
<feature type="transmembrane region" description="Helical" evidence="1">
    <location>
        <begin position="34"/>
        <end position="60"/>
    </location>
</feature>
<sequence length="71" mass="7537">MRGGGASLETNNQYNPTLSATEVRSARRVELTTFVILAFGIWPILAVAAVGSFGFLVWMYQIVAGPPGPPA</sequence>
<dbReference type="Proteomes" id="UP000659172">
    <property type="component" value="Unassembled WGS sequence"/>
</dbReference>
<name>A0ABX2QL82_9HYPH</name>
<evidence type="ECO:0000313" key="2">
    <source>
        <dbReference type="EMBL" id="NVP58572.1"/>
    </source>
</evidence>